<evidence type="ECO:0000256" key="1">
    <source>
        <dbReference type="ARBA" id="ARBA00001971"/>
    </source>
</evidence>
<evidence type="ECO:0000313" key="9">
    <source>
        <dbReference type="EMBL" id="KMO39505.1"/>
    </source>
</evidence>
<protein>
    <submittedName>
        <fullName evidence="9">Cytochrome P450</fullName>
    </submittedName>
</protein>
<proteinExistence type="inferred from homology"/>
<organism evidence="9 10">
    <name type="scientific">Methylobacterium tarhaniae</name>
    <dbReference type="NCBI Taxonomy" id="1187852"/>
    <lineage>
        <taxon>Bacteria</taxon>
        <taxon>Pseudomonadati</taxon>
        <taxon>Pseudomonadota</taxon>
        <taxon>Alphaproteobacteria</taxon>
        <taxon>Hyphomicrobiales</taxon>
        <taxon>Methylobacteriaceae</taxon>
        <taxon>Methylobacterium</taxon>
    </lineage>
</organism>
<dbReference type="InterPro" id="IPR001128">
    <property type="entry name" value="Cyt_P450"/>
</dbReference>
<dbReference type="Proteomes" id="UP000036449">
    <property type="component" value="Unassembled WGS sequence"/>
</dbReference>
<dbReference type="PANTHER" id="PTHR46696">
    <property type="entry name" value="P450, PUTATIVE (EUROFUNG)-RELATED"/>
    <property type="match status" value="1"/>
</dbReference>
<dbReference type="EMBL" id="LABZ01000108">
    <property type="protein sequence ID" value="KMO39505.1"/>
    <property type="molecule type" value="Genomic_DNA"/>
</dbReference>
<keyword evidence="10" id="KW-1185">Reference proteome</keyword>
<dbReference type="AlphaFoldDB" id="A0A0J6SW88"/>
<evidence type="ECO:0000256" key="6">
    <source>
        <dbReference type="ARBA" id="ARBA00023004"/>
    </source>
</evidence>
<name>A0A0J6SW88_9HYPH</name>
<comment type="cofactor">
    <cofactor evidence="1">
        <name>heme</name>
        <dbReference type="ChEBI" id="CHEBI:30413"/>
    </cofactor>
</comment>
<reference evidence="9 10" key="1">
    <citation type="submission" date="2015-03" db="EMBL/GenBank/DDBJ databases">
        <title>Genome sequencing of Methylobacterium tarhaniae DSM 25844.</title>
        <authorList>
            <person name="Chaudhry V."/>
            <person name="Patil P.B."/>
        </authorList>
    </citation>
    <scope>NUCLEOTIDE SEQUENCE [LARGE SCALE GENOMIC DNA]</scope>
    <source>
        <strain evidence="9 10">DSM 25844</strain>
    </source>
</reference>
<evidence type="ECO:0000256" key="3">
    <source>
        <dbReference type="ARBA" id="ARBA00022617"/>
    </source>
</evidence>
<dbReference type="InterPro" id="IPR002397">
    <property type="entry name" value="Cyt_P450_B"/>
</dbReference>
<comment type="function">
    <text evidence="8">Cytochromes P450 are a group of heme-thiolate monooxygenases. They oxidize a variety of structurally unrelated compounds, including steroids, fatty acids, and xenobiotics.</text>
</comment>
<dbReference type="GO" id="GO:0004497">
    <property type="term" value="F:monooxygenase activity"/>
    <property type="evidence" value="ECO:0007669"/>
    <property type="project" value="UniProtKB-KW"/>
</dbReference>
<dbReference type="Pfam" id="PF00067">
    <property type="entry name" value="p450"/>
    <property type="match status" value="1"/>
</dbReference>
<evidence type="ECO:0000256" key="8">
    <source>
        <dbReference type="ARBA" id="ARBA00043906"/>
    </source>
</evidence>
<dbReference type="CDD" id="cd20625">
    <property type="entry name" value="CYP164-like"/>
    <property type="match status" value="1"/>
</dbReference>
<dbReference type="FunFam" id="1.10.630.10:FF:000018">
    <property type="entry name" value="Cytochrome P450 monooxygenase"/>
    <property type="match status" value="1"/>
</dbReference>
<accession>A0A0J6SW88</accession>
<dbReference type="GO" id="GO:0005506">
    <property type="term" value="F:iron ion binding"/>
    <property type="evidence" value="ECO:0007669"/>
    <property type="project" value="InterPro"/>
</dbReference>
<keyword evidence="6" id="KW-0408">Iron</keyword>
<gene>
    <name evidence="9" type="ORF">VQ03_15805</name>
</gene>
<comment type="similarity">
    <text evidence="2">Belongs to the cytochrome P450 family.</text>
</comment>
<evidence type="ECO:0000256" key="4">
    <source>
        <dbReference type="ARBA" id="ARBA00022723"/>
    </source>
</evidence>
<evidence type="ECO:0000313" key="10">
    <source>
        <dbReference type="Proteomes" id="UP000036449"/>
    </source>
</evidence>
<dbReference type="Gene3D" id="1.10.630.10">
    <property type="entry name" value="Cytochrome P450"/>
    <property type="match status" value="1"/>
</dbReference>
<keyword evidence="7" id="KW-0503">Monooxygenase</keyword>
<dbReference type="PRINTS" id="PR00359">
    <property type="entry name" value="BP450"/>
</dbReference>
<dbReference type="SUPFAM" id="SSF48264">
    <property type="entry name" value="Cytochrome P450"/>
    <property type="match status" value="1"/>
</dbReference>
<dbReference type="GO" id="GO:0020037">
    <property type="term" value="F:heme binding"/>
    <property type="evidence" value="ECO:0007669"/>
    <property type="project" value="InterPro"/>
</dbReference>
<evidence type="ECO:0000256" key="7">
    <source>
        <dbReference type="ARBA" id="ARBA00023033"/>
    </source>
</evidence>
<sequence length="414" mass="44994">MTDPALAEGFDLRRLPDGFIANPYPVYAALREHAPVHVMGRGPSGESLILLTRYADLERVYKDAATFSSDKTVEFGAKFKVAEAGASPLYRHHTTSLVFNDPPRHTRVRRIIAGAFTPRAIAAMEAGIVALVEGLLDAAEARGTIDLIEDFAAAIPVEVIGNLLGVPRSERGPLRDWSLAILGALEPVLSPEVEASGNRAVSEFLAYLDHLVADRRRHPGDPDKDILTRLIQGEVGGERLSPEELLQNCIFILNAGHETTTNLIGNGLHLLAEHPEARARLLATPDLMRKAVEEVLRFESSNQLGNRVATTGFAMGGRDFPAGTQITLCIGAANRDPAQFPDPDTFDVARDSNRHLAFASGIHQCVGMAVARLEGGVALGRFLGRFPGYRLDGEPIRSQRVRFRGFLRLPARLG</sequence>
<dbReference type="RefSeq" id="WP_048451852.1">
    <property type="nucleotide sequence ID" value="NZ_LABZ01000108.1"/>
</dbReference>
<dbReference type="OrthoDB" id="9801155at2"/>
<keyword evidence="4" id="KW-0479">Metal-binding</keyword>
<dbReference type="InterPro" id="IPR036396">
    <property type="entry name" value="Cyt_P450_sf"/>
</dbReference>
<keyword evidence="3" id="KW-0349">Heme</keyword>
<dbReference type="PATRIC" id="fig|1187852.3.peg.306"/>
<evidence type="ECO:0000256" key="2">
    <source>
        <dbReference type="ARBA" id="ARBA00010617"/>
    </source>
</evidence>
<dbReference type="PANTHER" id="PTHR46696:SF1">
    <property type="entry name" value="CYTOCHROME P450 YJIB-RELATED"/>
    <property type="match status" value="1"/>
</dbReference>
<evidence type="ECO:0000256" key="5">
    <source>
        <dbReference type="ARBA" id="ARBA00023002"/>
    </source>
</evidence>
<dbReference type="GO" id="GO:0016705">
    <property type="term" value="F:oxidoreductase activity, acting on paired donors, with incorporation or reduction of molecular oxygen"/>
    <property type="evidence" value="ECO:0007669"/>
    <property type="project" value="InterPro"/>
</dbReference>
<dbReference type="PRINTS" id="PR00385">
    <property type="entry name" value="P450"/>
</dbReference>
<keyword evidence="5" id="KW-0560">Oxidoreductase</keyword>
<comment type="caution">
    <text evidence="9">The sequence shown here is derived from an EMBL/GenBank/DDBJ whole genome shotgun (WGS) entry which is preliminary data.</text>
</comment>